<evidence type="ECO:0000313" key="3">
    <source>
        <dbReference type="Proteomes" id="UP000258613"/>
    </source>
</evidence>
<evidence type="ECO:0000313" key="2">
    <source>
        <dbReference type="EMBL" id="AXR81493.1"/>
    </source>
</evidence>
<dbReference type="Proteomes" id="UP000258613">
    <property type="component" value="Chromosome"/>
</dbReference>
<name>A0A346PPP8_9EURY</name>
<organism evidence="2 3">
    <name type="scientific">Natrarchaeobaculum sulfurireducens</name>
    <dbReference type="NCBI Taxonomy" id="2044521"/>
    <lineage>
        <taxon>Archaea</taxon>
        <taxon>Methanobacteriati</taxon>
        <taxon>Methanobacteriota</taxon>
        <taxon>Stenosarchaea group</taxon>
        <taxon>Halobacteria</taxon>
        <taxon>Halobacteriales</taxon>
        <taxon>Natrialbaceae</taxon>
        <taxon>Natrarchaeobaculum</taxon>
    </lineage>
</organism>
<protein>
    <submittedName>
        <fullName evidence="2">Uncharacterized protein</fullName>
    </submittedName>
</protein>
<sequence length="306" mass="33698">MRYAQAAKGYESYGIESDSYEKSDDLGNHFGLVMDEVDYPNPNPQTPMTTGGQGRGPYVNSPDPIEREFDIPVTVIDENVPFELAFGARDEGDGVVTFTEEDVLPTATIEHVQEDLDLVEWFIGCKASLDISASEGEPLEASFSFTAADHDYAEDAGEAADLDVPEQDPFRFNMIGEITLSDGVDSIATPNSVDLSWDNGNEVQHHGQGRDGYAVAETTAAEKYDMSMSMNVTDLDLYKRAAEDDEPVDIEIVFDRDYEWDSLSDAVVIKLNDCTFTDAPIPNADEGVVEADVEFLPTSTEIEIHY</sequence>
<reference evidence="3" key="1">
    <citation type="submission" date="2018-02" db="EMBL/GenBank/DDBJ databases">
        <title>Phenotypic and genomic properties of facultatively anaerobic sulfur-reducing natronoarchaea from hypersaline soda lakes.</title>
        <authorList>
            <person name="Sorokin D.Y."/>
            <person name="Kublanov I.V."/>
            <person name="Roman P."/>
            <person name="Sinninghe Damste J.S."/>
            <person name="Golyshin P.N."/>
            <person name="Rojo D."/>
            <person name="Ciordia S."/>
            <person name="Mena M.D.C."/>
            <person name="Ferrer M."/>
            <person name="Messina E."/>
            <person name="Smedile F."/>
            <person name="La Spada G."/>
            <person name="La Cono V."/>
            <person name="Yakimov M.M."/>
        </authorList>
    </citation>
    <scope>NUCLEOTIDE SEQUENCE [LARGE SCALE GENOMIC DNA]</scope>
    <source>
        <strain evidence="3">AArc-Mg</strain>
    </source>
</reference>
<dbReference type="OrthoDB" id="350274at2157"/>
<evidence type="ECO:0000256" key="1">
    <source>
        <dbReference type="SAM" id="MobiDB-lite"/>
    </source>
</evidence>
<dbReference type="AlphaFoldDB" id="A0A346PPP8"/>
<dbReference type="KEGG" id="nag:AArcMg_1480"/>
<accession>A0A346PPP8</accession>
<dbReference type="InterPro" id="IPR044000">
    <property type="entry name" value="Phage_tube_2"/>
</dbReference>
<gene>
    <name evidence="2" type="ORF">AArcMg_1480</name>
</gene>
<feature type="region of interest" description="Disordered" evidence="1">
    <location>
        <begin position="33"/>
        <end position="63"/>
    </location>
</feature>
<dbReference type="RefSeq" id="WP_117368171.1">
    <property type="nucleotide sequence ID" value="NZ_CP027033.1"/>
</dbReference>
<proteinExistence type="predicted"/>
<dbReference type="EMBL" id="CP027033">
    <property type="protein sequence ID" value="AXR81493.1"/>
    <property type="molecule type" value="Genomic_DNA"/>
</dbReference>
<dbReference type="GeneID" id="37641968"/>
<keyword evidence="3" id="KW-1185">Reference proteome</keyword>
<dbReference type="Pfam" id="PF18906">
    <property type="entry name" value="Phage_tube_2"/>
    <property type="match status" value="1"/>
</dbReference>